<feature type="transmembrane region" description="Helical" evidence="6">
    <location>
        <begin position="104"/>
        <end position="132"/>
    </location>
</feature>
<dbReference type="PROSITE" id="PS51012">
    <property type="entry name" value="ABC_TM2"/>
    <property type="match status" value="1"/>
</dbReference>
<feature type="transmembrane region" description="Helical" evidence="6">
    <location>
        <begin position="24"/>
        <end position="47"/>
    </location>
</feature>
<dbReference type="PIRSF" id="PIRSF006648">
    <property type="entry name" value="DrrB"/>
    <property type="match status" value="1"/>
</dbReference>
<dbReference type="RefSeq" id="WP_310073617.1">
    <property type="nucleotide sequence ID" value="NZ_JAVDVX010000005.1"/>
</dbReference>
<comment type="caution">
    <text evidence="8">The sequence shown here is derived from an EMBL/GenBank/DDBJ whole genome shotgun (WGS) entry which is preliminary data.</text>
</comment>
<feature type="domain" description="ABC transmembrane type-2" evidence="7">
    <location>
        <begin position="23"/>
        <end position="252"/>
    </location>
</feature>
<keyword evidence="3 6" id="KW-0812">Transmembrane</keyword>
<dbReference type="InterPro" id="IPR000412">
    <property type="entry name" value="ABC_2_transport"/>
</dbReference>
<gene>
    <name evidence="8" type="ORF">J2X05_002936</name>
</gene>
<evidence type="ECO:0000259" key="7">
    <source>
        <dbReference type="PROSITE" id="PS51012"/>
    </source>
</evidence>
<dbReference type="PANTHER" id="PTHR43332:SF2">
    <property type="entry name" value="INNER MEMBRANE TRANSPORT PERMEASE YADH"/>
    <property type="match status" value="1"/>
</dbReference>
<dbReference type="InterPro" id="IPR052522">
    <property type="entry name" value="ABC-2_transport_permease"/>
</dbReference>
<keyword evidence="6" id="KW-1003">Cell membrane</keyword>
<feature type="transmembrane region" description="Helical" evidence="6">
    <location>
        <begin position="144"/>
        <end position="165"/>
    </location>
</feature>
<dbReference type="EMBL" id="JAVDVX010000005">
    <property type="protein sequence ID" value="MDR7090910.1"/>
    <property type="molecule type" value="Genomic_DNA"/>
</dbReference>
<feature type="transmembrane region" description="Helical" evidence="6">
    <location>
        <begin position="59"/>
        <end position="78"/>
    </location>
</feature>
<comment type="subcellular location">
    <subcellularLocation>
        <location evidence="6">Cell inner membrane</location>
        <topology evidence="6">Multi-pass membrane protein</topology>
    </subcellularLocation>
    <subcellularLocation>
        <location evidence="1">Membrane</location>
        <topology evidence="1">Multi-pass membrane protein</topology>
    </subcellularLocation>
</comment>
<evidence type="ECO:0000256" key="3">
    <source>
        <dbReference type="ARBA" id="ARBA00022692"/>
    </source>
</evidence>
<feature type="transmembrane region" description="Helical" evidence="6">
    <location>
        <begin position="171"/>
        <end position="192"/>
    </location>
</feature>
<accession>A0ABU1V0G6</accession>
<evidence type="ECO:0000256" key="4">
    <source>
        <dbReference type="ARBA" id="ARBA00022989"/>
    </source>
</evidence>
<evidence type="ECO:0000256" key="1">
    <source>
        <dbReference type="ARBA" id="ARBA00004141"/>
    </source>
</evidence>
<keyword evidence="5 6" id="KW-0472">Membrane</keyword>
<protein>
    <recommendedName>
        <fullName evidence="6">Transport permease protein</fullName>
    </recommendedName>
</protein>
<name>A0ABU1V0G6_9GAMM</name>
<dbReference type="PANTHER" id="PTHR43332">
    <property type="entry name" value="INNER MEMBRANE TRANSPORT PERMEASE YADH-RELATED"/>
    <property type="match status" value="1"/>
</dbReference>
<organism evidence="8 9">
    <name type="scientific">Cellvibrio fibrivorans</name>
    <dbReference type="NCBI Taxonomy" id="126350"/>
    <lineage>
        <taxon>Bacteria</taxon>
        <taxon>Pseudomonadati</taxon>
        <taxon>Pseudomonadota</taxon>
        <taxon>Gammaproteobacteria</taxon>
        <taxon>Cellvibrionales</taxon>
        <taxon>Cellvibrionaceae</taxon>
        <taxon>Cellvibrio</taxon>
    </lineage>
</organism>
<proteinExistence type="inferred from homology"/>
<evidence type="ECO:0000313" key="9">
    <source>
        <dbReference type="Proteomes" id="UP001253595"/>
    </source>
</evidence>
<dbReference type="InterPro" id="IPR013525">
    <property type="entry name" value="ABC2_TM"/>
</dbReference>
<dbReference type="Pfam" id="PF01061">
    <property type="entry name" value="ABC2_membrane"/>
    <property type="match status" value="1"/>
</dbReference>
<dbReference type="NCBIfam" id="NF011648">
    <property type="entry name" value="PRK15066.1"/>
    <property type="match status" value="1"/>
</dbReference>
<evidence type="ECO:0000313" key="8">
    <source>
        <dbReference type="EMBL" id="MDR7090910.1"/>
    </source>
</evidence>
<evidence type="ECO:0000256" key="2">
    <source>
        <dbReference type="ARBA" id="ARBA00007783"/>
    </source>
</evidence>
<evidence type="ECO:0000256" key="6">
    <source>
        <dbReference type="RuleBase" id="RU361157"/>
    </source>
</evidence>
<keyword evidence="4 6" id="KW-1133">Transmembrane helix</keyword>
<sequence>MSLQEQWIAFLTILHKEIKRFTRIWIQTLLPPAITMILYFVIFGKLIGSRIGDMGGFSYIEFVAPGLIMMAVITNAYANVSSSFFSAKFQRSIEELLVSPTPNYIILLGYVMGGVARGVAVGLIVTIMSLFFADLHIHHWFTTLFIVLMTSILFSIAGFINAIYANTFDDVSIIPTFVLTPLTYFGGVFYSINLLPEFWQQVSVLNPILHMVNAFRYGMLGISDLHIGMALVGLTVFVVILFVIALHLLKTGKRLRA</sequence>
<keyword evidence="9" id="KW-1185">Reference proteome</keyword>
<reference evidence="8 9" key="1">
    <citation type="submission" date="2023-07" db="EMBL/GenBank/DDBJ databases">
        <title>Sorghum-associated microbial communities from plants grown in Nebraska, USA.</title>
        <authorList>
            <person name="Schachtman D."/>
        </authorList>
    </citation>
    <scope>NUCLEOTIDE SEQUENCE [LARGE SCALE GENOMIC DNA]</scope>
    <source>
        <strain evidence="8 9">BE190</strain>
    </source>
</reference>
<feature type="transmembrane region" description="Helical" evidence="6">
    <location>
        <begin position="228"/>
        <end position="249"/>
    </location>
</feature>
<keyword evidence="6" id="KW-0813">Transport</keyword>
<comment type="similarity">
    <text evidence="2 6">Belongs to the ABC-2 integral membrane protein family.</text>
</comment>
<evidence type="ECO:0000256" key="5">
    <source>
        <dbReference type="ARBA" id="ARBA00023136"/>
    </source>
</evidence>
<dbReference type="PRINTS" id="PR00164">
    <property type="entry name" value="ABC2TRNSPORT"/>
</dbReference>
<dbReference type="InterPro" id="IPR047817">
    <property type="entry name" value="ABC2_TM_bact-type"/>
</dbReference>
<dbReference type="Proteomes" id="UP001253595">
    <property type="component" value="Unassembled WGS sequence"/>
</dbReference>